<name>A0A917G6E4_9NOCA</name>
<evidence type="ECO:0008006" key="3">
    <source>
        <dbReference type="Google" id="ProtNLM"/>
    </source>
</evidence>
<dbReference type="EMBL" id="BMCU01000005">
    <property type="protein sequence ID" value="GGG24153.1"/>
    <property type="molecule type" value="Genomic_DNA"/>
</dbReference>
<comment type="caution">
    <text evidence="1">The sequence shown here is derived from an EMBL/GenBank/DDBJ whole genome shotgun (WGS) entry which is preliminary data.</text>
</comment>
<proteinExistence type="predicted"/>
<gene>
    <name evidence="1" type="ORF">GCM10007304_42500</name>
</gene>
<protein>
    <recommendedName>
        <fullName evidence="3">Ribosomally synthesized peptide with SipW-like signal peptide</fullName>
    </recommendedName>
</protein>
<reference evidence="1" key="2">
    <citation type="submission" date="2020-09" db="EMBL/GenBank/DDBJ databases">
        <authorList>
            <person name="Sun Q."/>
            <person name="Sedlacek I."/>
        </authorList>
    </citation>
    <scope>NUCLEOTIDE SEQUENCE</scope>
    <source>
        <strain evidence="1">CCM 7905</strain>
    </source>
</reference>
<keyword evidence="2" id="KW-1185">Reference proteome</keyword>
<reference evidence="1" key="1">
    <citation type="journal article" date="2014" name="Int. J. Syst. Evol. Microbiol.">
        <title>Complete genome sequence of Corynebacterium casei LMG S-19264T (=DSM 44701T), isolated from a smear-ripened cheese.</title>
        <authorList>
            <consortium name="US DOE Joint Genome Institute (JGI-PGF)"/>
            <person name="Walter F."/>
            <person name="Albersmeier A."/>
            <person name="Kalinowski J."/>
            <person name="Ruckert C."/>
        </authorList>
    </citation>
    <scope>NUCLEOTIDE SEQUENCE</scope>
    <source>
        <strain evidence="1">CCM 7905</strain>
    </source>
</reference>
<sequence>MSDRRVRLLAASGLVVGLVVAVATTTGVAASWTDKAFGRASFSAGTFGFQSTVDGGATWATHTAAAPATLTLGTSGTAMLPGTSAYGAVSLRAVTASPAVAVTVDGTTSTATGLGSVMQYTVVRSATCTSASFAPGSTFVVGSASTGVPLSSDSVAAALTLAAGAPSAPGTATPLCFRLTLPDTTAVWTTPGFTAQSLTATWSFIGTA</sequence>
<dbReference type="AlphaFoldDB" id="A0A917G6E4"/>
<organism evidence="1 2">
    <name type="scientific">Rhodococcoides trifolii</name>
    <dbReference type="NCBI Taxonomy" id="908250"/>
    <lineage>
        <taxon>Bacteria</taxon>
        <taxon>Bacillati</taxon>
        <taxon>Actinomycetota</taxon>
        <taxon>Actinomycetes</taxon>
        <taxon>Mycobacteriales</taxon>
        <taxon>Nocardiaceae</taxon>
        <taxon>Rhodococcoides</taxon>
    </lineage>
</organism>
<dbReference type="Proteomes" id="UP000654257">
    <property type="component" value="Unassembled WGS sequence"/>
</dbReference>
<dbReference type="RefSeq" id="WP_188546901.1">
    <property type="nucleotide sequence ID" value="NZ_BMCU01000005.1"/>
</dbReference>
<evidence type="ECO:0000313" key="1">
    <source>
        <dbReference type="EMBL" id="GGG24153.1"/>
    </source>
</evidence>
<accession>A0A917G6E4</accession>
<evidence type="ECO:0000313" key="2">
    <source>
        <dbReference type="Proteomes" id="UP000654257"/>
    </source>
</evidence>